<evidence type="ECO:0000256" key="6">
    <source>
        <dbReference type="RuleBase" id="RU003355"/>
    </source>
</evidence>
<evidence type="ECO:0000313" key="10">
    <source>
        <dbReference type="EMBL" id="MCG7320461.1"/>
    </source>
</evidence>
<evidence type="ECO:0000256" key="4">
    <source>
        <dbReference type="ARBA" id="ARBA00022825"/>
    </source>
</evidence>
<keyword evidence="8" id="KW-0732">Signal</keyword>
<feature type="domain" description="Peptidase S8/S53" evidence="9">
    <location>
        <begin position="175"/>
        <end position="429"/>
    </location>
</feature>
<evidence type="ECO:0000256" key="3">
    <source>
        <dbReference type="ARBA" id="ARBA00022801"/>
    </source>
</evidence>
<keyword evidence="4 5" id="KW-0720">Serine protease</keyword>
<evidence type="ECO:0000313" key="11">
    <source>
        <dbReference type="Proteomes" id="UP001521931"/>
    </source>
</evidence>
<comment type="caution">
    <text evidence="10">The sequence shown here is derived from an EMBL/GenBank/DDBJ whole genome shotgun (WGS) entry which is preliminary data.</text>
</comment>
<protein>
    <submittedName>
        <fullName evidence="10">S8 family serine peptidase</fullName>
    </submittedName>
</protein>
<dbReference type="InterPro" id="IPR036852">
    <property type="entry name" value="Peptidase_S8/S53_dom_sf"/>
</dbReference>
<feature type="compositionally biased region" description="Pro residues" evidence="7">
    <location>
        <begin position="51"/>
        <end position="61"/>
    </location>
</feature>
<proteinExistence type="inferred from homology"/>
<feature type="compositionally biased region" description="Low complexity" evidence="7">
    <location>
        <begin position="62"/>
        <end position="77"/>
    </location>
</feature>
<evidence type="ECO:0000256" key="5">
    <source>
        <dbReference type="PROSITE-ProRule" id="PRU01240"/>
    </source>
</evidence>
<comment type="similarity">
    <text evidence="1 5 6">Belongs to the peptidase S8 family.</text>
</comment>
<evidence type="ECO:0000256" key="2">
    <source>
        <dbReference type="ARBA" id="ARBA00022670"/>
    </source>
</evidence>
<feature type="active site" description="Charge relay system" evidence="5">
    <location>
        <position position="222"/>
    </location>
</feature>
<dbReference type="InterPro" id="IPR023827">
    <property type="entry name" value="Peptidase_S8_Asp-AS"/>
</dbReference>
<dbReference type="SUPFAM" id="SSF52743">
    <property type="entry name" value="Subtilisin-like"/>
    <property type="match status" value="1"/>
</dbReference>
<keyword evidence="3 5" id="KW-0378">Hydrolase</keyword>
<dbReference type="Pfam" id="PF00082">
    <property type="entry name" value="Peptidase_S8"/>
    <property type="match status" value="1"/>
</dbReference>
<feature type="chain" id="PRO_5045207762" evidence="8">
    <location>
        <begin position="30"/>
        <end position="545"/>
    </location>
</feature>
<dbReference type="Proteomes" id="UP001521931">
    <property type="component" value="Unassembled WGS sequence"/>
</dbReference>
<feature type="signal peptide" evidence="8">
    <location>
        <begin position="1"/>
        <end position="29"/>
    </location>
</feature>
<dbReference type="PROSITE" id="PS00136">
    <property type="entry name" value="SUBTILASE_ASP"/>
    <property type="match status" value="1"/>
</dbReference>
<dbReference type="EMBL" id="JAKRCV010000002">
    <property type="protein sequence ID" value="MCG7320461.1"/>
    <property type="molecule type" value="Genomic_DNA"/>
</dbReference>
<dbReference type="PROSITE" id="PS00137">
    <property type="entry name" value="SUBTILASE_HIS"/>
    <property type="match status" value="1"/>
</dbReference>
<feature type="active site" description="Charge relay system" evidence="5">
    <location>
        <position position="381"/>
    </location>
</feature>
<keyword evidence="11" id="KW-1185">Reference proteome</keyword>
<dbReference type="InterPro" id="IPR015500">
    <property type="entry name" value="Peptidase_S8_subtilisin-rel"/>
</dbReference>
<dbReference type="RefSeq" id="WP_239261459.1">
    <property type="nucleotide sequence ID" value="NZ_JAKRCV010000002.1"/>
</dbReference>
<evidence type="ECO:0000259" key="9">
    <source>
        <dbReference type="Pfam" id="PF00082"/>
    </source>
</evidence>
<dbReference type="PANTHER" id="PTHR43806">
    <property type="entry name" value="PEPTIDASE S8"/>
    <property type="match status" value="1"/>
</dbReference>
<dbReference type="InterPro" id="IPR022398">
    <property type="entry name" value="Peptidase_S8_His-AS"/>
</dbReference>
<name>A0ABS9PXV6_9MICO</name>
<gene>
    <name evidence="10" type="ORF">MHL29_00930</name>
</gene>
<dbReference type="InterPro" id="IPR000209">
    <property type="entry name" value="Peptidase_S8/S53_dom"/>
</dbReference>
<keyword evidence="2 5" id="KW-0645">Protease</keyword>
<accession>A0ABS9PXV6</accession>
<dbReference type="InterPro" id="IPR050131">
    <property type="entry name" value="Peptidase_S8_subtilisin-like"/>
</dbReference>
<dbReference type="PROSITE" id="PS51892">
    <property type="entry name" value="SUBTILASE"/>
    <property type="match status" value="1"/>
</dbReference>
<dbReference type="InterPro" id="IPR023828">
    <property type="entry name" value="Peptidase_S8_Ser-AS"/>
</dbReference>
<evidence type="ECO:0000256" key="8">
    <source>
        <dbReference type="SAM" id="SignalP"/>
    </source>
</evidence>
<evidence type="ECO:0000256" key="1">
    <source>
        <dbReference type="ARBA" id="ARBA00011073"/>
    </source>
</evidence>
<feature type="active site" description="Charge relay system" evidence="5">
    <location>
        <position position="183"/>
    </location>
</feature>
<evidence type="ECO:0000256" key="7">
    <source>
        <dbReference type="SAM" id="MobiDB-lite"/>
    </source>
</evidence>
<dbReference type="PRINTS" id="PR00723">
    <property type="entry name" value="SUBTILISIN"/>
</dbReference>
<sequence>MQTRARAGVVIAALAALAPAVGSPVAAHASGVAPAVAAGTSAHATWARPFAPGPAPAPGPALAPAEGRPQGWAARTTSVTSAPAAVAAPALATGASRIRVVTTRVVSGQPVISTATVPAAQAVGAVDRAQDTPGAVAVTVDTRVRATAYNDPLRPQQWSLSALGGETFHARVSTTGVTVAVVDTGVDGSHPDLRGVLVPGAQFLEPSAGGTRGAGAVDLDGHGTHVAGIIAAVAHNRLGIAGLAPGTRIMPIRVLDANGEGWSSDIARGIIHAANRGAKVINLSLGGTRDAAVDKAVQYANAKGAVVVAAAGNERAQGNPVTYPAAYANVIGVAATTSARRAAPYSSTGSYVDIAAPGDRIVSTYPRARVRSGYVRMSGTSMAAPAVSAAVAGLKAARPTLTTSQVQALLSRTAADLGTRGRDNTYGAGLLDPNKALCTVKACPAALTWSGVRSWAPVVGTMATGTVTARTVNGSVLANAPVRTCWAMSHLRGRLQCSDRRTDAAGRVPTSFTVRSTTSVTVRFLGTSAATSSSTTVTYRPRAAR</sequence>
<dbReference type="PANTHER" id="PTHR43806:SF11">
    <property type="entry name" value="CEREVISIN-RELATED"/>
    <property type="match status" value="1"/>
</dbReference>
<dbReference type="Gene3D" id="3.40.50.200">
    <property type="entry name" value="Peptidase S8/S53 domain"/>
    <property type="match status" value="1"/>
</dbReference>
<feature type="region of interest" description="Disordered" evidence="7">
    <location>
        <begin position="49"/>
        <end position="77"/>
    </location>
</feature>
<dbReference type="PROSITE" id="PS00138">
    <property type="entry name" value="SUBTILASE_SER"/>
    <property type="match status" value="1"/>
</dbReference>
<reference evidence="10 11" key="1">
    <citation type="submission" date="2022-02" db="EMBL/GenBank/DDBJ databases">
        <title>Uncovering new skin microbiome diversity through culturing and metagenomics.</title>
        <authorList>
            <person name="Conlan S."/>
            <person name="Deming C."/>
            <person name="Nisc Comparative Sequencing Program N."/>
            <person name="Segre J.A."/>
        </authorList>
    </citation>
    <scope>NUCLEOTIDE SEQUENCE [LARGE SCALE GENOMIC DNA]</scope>
    <source>
        <strain evidence="10 11">ACRQZ</strain>
    </source>
</reference>
<organism evidence="10 11">
    <name type="scientific">Arsenicicoccus bolidensis</name>
    <dbReference type="NCBI Taxonomy" id="229480"/>
    <lineage>
        <taxon>Bacteria</taxon>
        <taxon>Bacillati</taxon>
        <taxon>Actinomycetota</taxon>
        <taxon>Actinomycetes</taxon>
        <taxon>Micrococcales</taxon>
        <taxon>Intrasporangiaceae</taxon>
        <taxon>Arsenicicoccus</taxon>
    </lineage>
</organism>